<dbReference type="AlphaFoldDB" id="A0A8D5AH58"/>
<dbReference type="InterPro" id="IPR013216">
    <property type="entry name" value="Methyltransf_11"/>
</dbReference>
<dbReference type="PANTHER" id="PTHR43591">
    <property type="entry name" value="METHYLTRANSFERASE"/>
    <property type="match status" value="1"/>
</dbReference>
<gene>
    <name evidence="2" type="ORF">MoryE10_05320</name>
</gene>
<protein>
    <recommendedName>
        <fullName evidence="1">Methyltransferase type 11 domain-containing protein</fullName>
    </recommendedName>
</protein>
<sequence>MFQNNLAYKAVAPFLVDPKTKEPLKLEADGFVSKSGAYEILRNIPRFVSSDNYVRSFSLEWNTHNQTQLDIFRNDKSSESQFVQKTGFTPEKLKGALVLDAGVGAGRYCDIASRWGANVVGVDLSFAVESSSVTFQDRSNVWIAQADIGNLPFAPGTFDYIFSIGVLHHTPDTKLYFQRLVPLLKPGGRISIWVYPNTPDYVVRAAWIPFVNKIPSRWYYSWCRWFVPFAARNKNNPYIRWISKAFPFSDQGLGIENDILDTYDGYSPTYHGVHSPEEVMGWFQESGLVDISQPSDWLTCVTGVKPA</sequence>
<dbReference type="Pfam" id="PF08241">
    <property type="entry name" value="Methyltransf_11"/>
    <property type="match status" value="1"/>
</dbReference>
<dbReference type="CDD" id="cd02440">
    <property type="entry name" value="AdoMet_MTases"/>
    <property type="match status" value="1"/>
</dbReference>
<accession>A0A8D5AH58</accession>
<name>A0A8D5AH58_9GAMM</name>
<dbReference type="PANTHER" id="PTHR43591:SF24">
    <property type="entry name" value="2-METHOXY-6-POLYPRENYL-1,4-BENZOQUINOL METHYLASE, MITOCHONDRIAL"/>
    <property type="match status" value="1"/>
</dbReference>
<dbReference type="Proteomes" id="UP000824988">
    <property type="component" value="Chromosome"/>
</dbReference>
<feature type="domain" description="Methyltransferase type 11" evidence="1">
    <location>
        <begin position="99"/>
        <end position="191"/>
    </location>
</feature>
<dbReference type="KEGG" id="moz:MoryE10_05320"/>
<organism evidence="2 3">
    <name type="scientific">Methylogaea oryzae</name>
    <dbReference type="NCBI Taxonomy" id="1295382"/>
    <lineage>
        <taxon>Bacteria</taxon>
        <taxon>Pseudomonadati</taxon>
        <taxon>Pseudomonadota</taxon>
        <taxon>Gammaproteobacteria</taxon>
        <taxon>Methylococcales</taxon>
        <taxon>Methylococcaceae</taxon>
        <taxon>Methylogaea</taxon>
    </lineage>
</organism>
<dbReference type="RefSeq" id="WP_221048120.1">
    <property type="nucleotide sequence ID" value="NZ_AP019782.1"/>
</dbReference>
<keyword evidence="3" id="KW-1185">Reference proteome</keyword>
<dbReference type="GO" id="GO:0008757">
    <property type="term" value="F:S-adenosylmethionine-dependent methyltransferase activity"/>
    <property type="evidence" value="ECO:0007669"/>
    <property type="project" value="InterPro"/>
</dbReference>
<reference evidence="2" key="1">
    <citation type="submission" date="2019-06" db="EMBL/GenBank/DDBJ databases">
        <title>Complete genome sequence of Methylogaea oryzae strain JCM16910.</title>
        <authorList>
            <person name="Asakawa S."/>
        </authorList>
    </citation>
    <scope>NUCLEOTIDE SEQUENCE</scope>
    <source>
        <strain evidence="2">E10</strain>
    </source>
</reference>
<evidence type="ECO:0000259" key="1">
    <source>
        <dbReference type="Pfam" id="PF08241"/>
    </source>
</evidence>
<evidence type="ECO:0000313" key="3">
    <source>
        <dbReference type="Proteomes" id="UP000824988"/>
    </source>
</evidence>
<evidence type="ECO:0000313" key="2">
    <source>
        <dbReference type="EMBL" id="BBL69926.1"/>
    </source>
</evidence>
<proteinExistence type="predicted"/>
<dbReference type="EMBL" id="AP019782">
    <property type="protein sequence ID" value="BBL69926.1"/>
    <property type="molecule type" value="Genomic_DNA"/>
</dbReference>